<feature type="coiled-coil region" evidence="1">
    <location>
        <begin position="115"/>
        <end position="184"/>
    </location>
</feature>
<evidence type="ECO:0000256" key="1">
    <source>
        <dbReference type="SAM" id="Coils"/>
    </source>
</evidence>
<evidence type="ECO:0000313" key="4">
    <source>
        <dbReference type="Proteomes" id="UP000255233"/>
    </source>
</evidence>
<dbReference type="STRING" id="880526.GCA_000427365_01987"/>
<accession>A0A379MSG6</accession>
<feature type="chain" id="PRO_5016565366" evidence="2">
    <location>
        <begin position="22"/>
        <end position="287"/>
    </location>
</feature>
<dbReference type="EMBL" id="UGVL01000001">
    <property type="protein sequence ID" value="SUE34601.1"/>
    <property type="molecule type" value="Genomic_DNA"/>
</dbReference>
<dbReference type="Proteomes" id="UP000255233">
    <property type="component" value="Unassembled WGS sequence"/>
</dbReference>
<evidence type="ECO:0000313" key="3">
    <source>
        <dbReference type="EMBL" id="SUE34601.1"/>
    </source>
</evidence>
<evidence type="ECO:0000256" key="2">
    <source>
        <dbReference type="SAM" id="SignalP"/>
    </source>
</evidence>
<keyword evidence="4" id="KW-1185">Reference proteome</keyword>
<name>A0A379MSG6_9BACT</name>
<proteinExistence type="predicted"/>
<dbReference type="AlphaFoldDB" id="A0A379MSG6"/>
<gene>
    <name evidence="3" type="ORF">NCTC11190_01833</name>
</gene>
<reference evidence="3 4" key="1">
    <citation type="submission" date="2018-06" db="EMBL/GenBank/DDBJ databases">
        <authorList>
            <consortium name="Pathogen Informatics"/>
            <person name="Doyle S."/>
        </authorList>
    </citation>
    <scope>NUCLEOTIDE SEQUENCE [LARGE SCALE GENOMIC DNA]</scope>
    <source>
        <strain evidence="3 4">NCTC11190</strain>
    </source>
</reference>
<dbReference type="PROSITE" id="PS51257">
    <property type="entry name" value="PROKAR_LIPOPROTEIN"/>
    <property type="match status" value="1"/>
</dbReference>
<dbReference type="Gene3D" id="1.10.287.1490">
    <property type="match status" value="1"/>
</dbReference>
<protein>
    <submittedName>
        <fullName evidence="3">Uncharacterized protein conserved in bacteria with the myosin-like domain</fullName>
    </submittedName>
</protein>
<dbReference type="OrthoDB" id="597123at2"/>
<keyword evidence="1" id="KW-0175">Coiled coil</keyword>
<organism evidence="3 4">
    <name type="scientific">Rikenella microfusus</name>
    <dbReference type="NCBI Taxonomy" id="28139"/>
    <lineage>
        <taxon>Bacteria</taxon>
        <taxon>Pseudomonadati</taxon>
        <taxon>Bacteroidota</taxon>
        <taxon>Bacteroidia</taxon>
        <taxon>Bacteroidales</taxon>
        <taxon>Rikenellaceae</taxon>
        <taxon>Rikenella</taxon>
    </lineage>
</organism>
<feature type="signal peptide" evidence="2">
    <location>
        <begin position="1"/>
        <end position="21"/>
    </location>
</feature>
<dbReference type="RefSeq" id="WP_027291556.1">
    <property type="nucleotide sequence ID" value="NZ_CALVFX010000006.1"/>
</dbReference>
<sequence length="287" mass="31175">MKKVLVLAAAAALFASCGPKAEKPDTTAMVNDSLAQVVAAKDSIINDAFNSIGEIAANINQIAEREKLVTKQTSAGGELTKPVREQIAENITAIGELLDKNRATIARLQVSANKLQAANVKIDALQTLIAQLQEQLDQKNAQLAALTDQVKALKVEVQALGHTISNLENDKAELQGTVADQDARLHTVYYIVASDKELKEKEIVDKKGLIGRTRVVSDNASMDNFTKADDRTVERIPIGKAKVKIVTAHPENSYMLVKGAKDVVEELVITDKDAFWKNSKMLVISHK</sequence>
<keyword evidence="2" id="KW-0732">Signal</keyword>